<comment type="caution">
    <text evidence="3">The sequence shown here is derived from an EMBL/GenBank/DDBJ whole genome shotgun (WGS) entry which is preliminary data.</text>
</comment>
<feature type="signal peptide" evidence="1">
    <location>
        <begin position="1"/>
        <end position="27"/>
    </location>
</feature>
<evidence type="ECO:0000256" key="1">
    <source>
        <dbReference type="SAM" id="SignalP"/>
    </source>
</evidence>
<keyword evidence="1" id="KW-0732">Signal</keyword>
<dbReference type="PANTHER" id="PTHR30535">
    <property type="entry name" value="VITAMIN B12-BINDING PROTEIN"/>
    <property type="match status" value="1"/>
</dbReference>
<dbReference type="Gene3D" id="3.40.50.1980">
    <property type="entry name" value="Nitrogenase molybdenum iron protein domain"/>
    <property type="match status" value="2"/>
</dbReference>
<sequence>MMRLSKVSALAAVLALCCAWGASPAAAGARIVSLYAGHTWNLEALGAAGMLVGVGEDSPGLPGVPVVGARDGAEAIAALKPDLVLARPMHRNTRPGFLEQLERLGVTVVCLQPASPEELEPYWLELGRLCGREVAARDMARDFRQGLARLDAQVAAIPRDGRKRVFFESIHRQFKTVSPGSMAAFVLEHAGGINVAADALPVAGSNIAHFGLERLVALGDSLDVYLAQRGPMNPVSVEEIVSTPGFSAIGAVRRGQVFLVDEALTSRPTPRLLDGMRQVASILYPDQFPDRLPNGEARQ</sequence>
<feature type="chain" id="PRO_5028378530" evidence="1">
    <location>
        <begin position="28"/>
        <end position="299"/>
    </location>
</feature>
<dbReference type="EMBL" id="DSRP01000173">
    <property type="protein sequence ID" value="HGG91803.1"/>
    <property type="molecule type" value="Genomic_DNA"/>
</dbReference>
<dbReference type="InterPro" id="IPR050902">
    <property type="entry name" value="ABC_Transporter_SBP"/>
</dbReference>
<dbReference type="Pfam" id="PF01497">
    <property type="entry name" value="Peripla_BP_2"/>
    <property type="match status" value="1"/>
</dbReference>
<dbReference type="PANTHER" id="PTHR30535:SF34">
    <property type="entry name" value="MOLYBDATE-BINDING PROTEIN MOLA"/>
    <property type="match status" value="1"/>
</dbReference>
<protein>
    <submittedName>
        <fullName evidence="3">ABC transporter substrate-binding protein</fullName>
    </submittedName>
</protein>
<dbReference type="SUPFAM" id="SSF53807">
    <property type="entry name" value="Helical backbone' metal receptor"/>
    <property type="match status" value="1"/>
</dbReference>
<dbReference type="InterPro" id="IPR002491">
    <property type="entry name" value="ABC_transptr_periplasmic_BD"/>
</dbReference>
<accession>A0A7C3WHP6</accession>
<name>A0A7C3WHP6_9BACT</name>
<dbReference type="PROSITE" id="PS50983">
    <property type="entry name" value="FE_B12_PBP"/>
    <property type="match status" value="1"/>
</dbReference>
<organism evidence="3">
    <name type="scientific">Fundidesulfovibrio putealis</name>
    <dbReference type="NCBI Taxonomy" id="270496"/>
    <lineage>
        <taxon>Bacteria</taxon>
        <taxon>Pseudomonadati</taxon>
        <taxon>Thermodesulfobacteriota</taxon>
        <taxon>Desulfovibrionia</taxon>
        <taxon>Desulfovibrionales</taxon>
        <taxon>Desulfovibrionaceae</taxon>
        <taxon>Fundidesulfovibrio</taxon>
    </lineage>
</organism>
<proteinExistence type="predicted"/>
<reference evidence="3" key="1">
    <citation type="journal article" date="2020" name="mSystems">
        <title>Genome- and Community-Level Interaction Insights into Carbon Utilization and Element Cycling Functions of Hydrothermarchaeota in Hydrothermal Sediment.</title>
        <authorList>
            <person name="Zhou Z."/>
            <person name="Liu Y."/>
            <person name="Xu W."/>
            <person name="Pan J."/>
            <person name="Luo Z.H."/>
            <person name="Li M."/>
        </authorList>
    </citation>
    <scope>NUCLEOTIDE SEQUENCE [LARGE SCALE GENOMIC DNA]</scope>
    <source>
        <strain evidence="3">SpSt-413</strain>
    </source>
</reference>
<gene>
    <name evidence="3" type="ORF">ENR59_02475</name>
</gene>
<feature type="domain" description="Fe/B12 periplasmic-binding" evidence="2">
    <location>
        <begin position="30"/>
        <end position="287"/>
    </location>
</feature>
<evidence type="ECO:0000259" key="2">
    <source>
        <dbReference type="PROSITE" id="PS50983"/>
    </source>
</evidence>
<dbReference type="GO" id="GO:0071281">
    <property type="term" value="P:cellular response to iron ion"/>
    <property type="evidence" value="ECO:0007669"/>
    <property type="project" value="TreeGrafter"/>
</dbReference>
<dbReference type="AlphaFoldDB" id="A0A7C3WHP6"/>
<evidence type="ECO:0000313" key="3">
    <source>
        <dbReference type="EMBL" id="HGG91803.1"/>
    </source>
</evidence>